<dbReference type="GO" id="GO:0032259">
    <property type="term" value="P:methylation"/>
    <property type="evidence" value="ECO:0007669"/>
    <property type="project" value="UniProtKB-KW"/>
</dbReference>
<dbReference type="Proteomes" id="UP000523000">
    <property type="component" value="Unassembled WGS sequence"/>
</dbReference>
<sequence length="236" mass="26230">MERDADAIEEMDRPDCDPRLLERTYTQFPLVNRFVSGWRGVYTSLIRPALPRDRRATLLDIGCGGGDITINLARWAAKDGFDIRVLGIDPDERAYRFATRAADKTGLGRDRLSFRPAFSSELVAEGAKFDVVVSNHILHHLSPPQLAGLFSDTESLTGSLAIHSDIRRSRSALFWFGAATLPLAQSSFIRRDGLTSIRRSYTADELARLVPAGWQVQQGGLYRNLALFQPEVPGNA</sequence>
<dbReference type="InterPro" id="IPR029063">
    <property type="entry name" value="SAM-dependent_MTases_sf"/>
</dbReference>
<dbReference type="AlphaFoldDB" id="A0A839QUL0"/>
<dbReference type="GO" id="GO:0008168">
    <property type="term" value="F:methyltransferase activity"/>
    <property type="evidence" value="ECO:0007669"/>
    <property type="project" value="UniProtKB-KW"/>
</dbReference>
<gene>
    <name evidence="5" type="ORF">E9229_001892</name>
</gene>
<dbReference type="NCBIfam" id="NF004851">
    <property type="entry name" value="PRK06202.1"/>
    <property type="match status" value="1"/>
</dbReference>
<dbReference type="PANTHER" id="PTHR43464">
    <property type="entry name" value="METHYLTRANSFERASE"/>
    <property type="match status" value="1"/>
</dbReference>
<dbReference type="PANTHER" id="PTHR43464:SF19">
    <property type="entry name" value="UBIQUINONE BIOSYNTHESIS O-METHYLTRANSFERASE, MITOCHONDRIAL"/>
    <property type="match status" value="1"/>
</dbReference>
<reference evidence="5 6" key="1">
    <citation type="submission" date="2020-08" db="EMBL/GenBank/DDBJ databases">
        <title>Sequencing the genomes of 1000 actinobacteria strains.</title>
        <authorList>
            <person name="Klenk H.-P."/>
        </authorList>
    </citation>
    <scope>NUCLEOTIDE SEQUENCE [LARGE SCALE GENOMIC DNA]</scope>
    <source>
        <strain evidence="5 6">DSM 22826</strain>
    </source>
</reference>
<dbReference type="InterPro" id="IPR041698">
    <property type="entry name" value="Methyltransf_25"/>
</dbReference>
<feature type="domain" description="Methyltransferase" evidence="4">
    <location>
        <begin position="59"/>
        <end position="152"/>
    </location>
</feature>
<organism evidence="5 6">
    <name type="scientific">Paeniglutamicibacter cryotolerans</name>
    <dbReference type="NCBI Taxonomy" id="670079"/>
    <lineage>
        <taxon>Bacteria</taxon>
        <taxon>Bacillati</taxon>
        <taxon>Actinomycetota</taxon>
        <taxon>Actinomycetes</taxon>
        <taxon>Micrococcales</taxon>
        <taxon>Micrococcaceae</taxon>
        <taxon>Paeniglutamicibacter</taxon>
    </lineage>
</organism>
<evidence type="ECO:0000256" key="3">
    <source>
        <dbReference type="ARBA" id="ARBA00022691"/>
    </source>
</evidence>
<accession>A0A839QUL0</accession>
<dbReference type="Gene3D" id="3.40.50.150">
    <property type="entry name" value="Vaccinia Virus protein VP39"/>
    <property type="match status" value="1"/>
</dbReference>
<keyword evidence="6" id="KW-1185">Reference proteome</keyword>
<protein>
    <submittedName>
        <fullName evidence="5">2-polyprenyl-3-methyl-5-hydroxy-6-metoxy-1, 4-benzoquinol methylase</fullName>
    </submittedName>
</protein>
<dbReference type="Pfam" id="PF13649">
    <property type="entry name" value="Methyltransf_25"/>
    <property type="match status" value="1"/>
</dbReference>
<evidence type="ECO:0000313" key="5">
    <source>
        <dbReference type="EMBL" id="MBB2995701.1"/>
    </source>
</evidence>
<proteinExistence type="predicted"/>
<evidence type="ECO:0000313" key="6">
    <source>
        <dbReference type="Proteomes" id="UP000523000"/>
    </source>
</evidence>
<evidence type="ECO:0000256" key="1">
    <source>
        <dbReference type="ARBA" id="ARBA00022603"/>
    </source>
</evidence>
<dbReference type="SUPFAM" id="SSF53335">
    <property type="entry name" value="S-adenosyl-L-methionine-dependent methyltransferases"/>
    <property type="match status" value="1"/>
</dbReference>
<dbReference type="EMBL" id="JACHVS010000001">
    <property type="protein sequence ID" value="MBB2995701.1"/>
    <property type="molecule type" value="Genomic_DNA"/>
</dbReference>
<evidence type="ECO:0000256" key="2">
    <source>
        <dbReference type="ARBA" id="ARBA00022679"/>
    </source>
</evidence>
<keyword evidence="2" id="KW-0808">Transferase</keyword>
<keyword evidence="1 5" id="KW-0489">Methyltransferase</keyword>
<keyword evidence="3" id="KW-0949">S-adenosyl-L-methionine</keyword>
<comment type="caution">
    <text evidence="5">The sequence shown here is derived from an EMBL/GenBank/DDBJ whole genome shotgun (WGS) entry which is preliminary data.</text>
</comment>
<dbReference type="RefSeq" id="WP_183510902.1">
    <property type="nucleotide sequence ID" value="NZ_BAABGK010000001.1"/>
</dbReference>
<name>A0A839QUL0_9MICC</name>
<dbReference type="CDD" id="cd02440">
    <property type="entry name" value="AdoMet_MTases"/>
    <property type="match status" value="1"/>
</dbReference>
<evidence type="ECO:0000259" key="4">
    <source>
        <dbReference type="Pfam" id="PF13649"/>
    </source>
</evidence>